<name>A0A8U0I1B5_9EURY</name>
<gene>
    <name evidence="2" type="ORF">M0R89_23225</name>
</gene>
<reference evidence="2 3" key="1">
    <citation type="submission" date="2022-04" db="EMBL/GenBank/DDBJ databases">
        <title>Diverse halophilic archaea isolated from saline environments.</title>
        <authorList>
            <person name="Cui H.-L."/>
        </authorList>
    </citation>
    <scope>NUCLEOTIDE SEQUENCE [LARGE SCALE GENOMIC DNA]</scope>
    <source>
        <strain evidence="2 3">XZYJT49</strain>
        <plasmid evidence="2 3">unnamed4</plasmid>
    </source>
</reference>
<organism evidence="2 3">
    <name type="scientific">Halorussus limi</name>
    <dbReference type="NCBI Taxonomy" id="2938695"/>
    <lineage>
        <taxon>Archaea</taxon>
        <taxon>Methanobacteriati</taxon>
        <taxon>Methanobacteriota</taxon>
        <taxon>Stenosarchaea group</taxon>
        <taxon>Halobacteria</taxon>
        <taxon>Halobacteriales</taxon>
        <taxon>Haladaptataceae</taxon>
        <taxon>Halorussus</taxon>
    </lineage>
</organism>
<feature type="domain" description="Amphi-Trp" evidence="1">
    <location>
        <begin position="1"/>
        <end position="54"/>
    </location>
</feature>
<evidence type="ECO:0000259" key="1">
    <source>
        <dbReference type="Pfam" id="PF20068"/>
    </source>
</evidence>
<dbReference type="KEGG" id="halx:M0R89_23225"/>
<sequence length="65" mass="7258">MADQLGRSGDVTLELSGTQVNLNPSNPIIFKGEGESDWSECDAKAKQRIEFEMSVEHELNDTYIL</sequence>
<keyword evidence="2" id="KW-0614">Plasmid</keyword>
<evidence type="ECO:0000313" key="3">
    <source>
        <dbReference type="Proteomes" id="UP000830729"/>
    </source>
</evidence>
<dbReference type="Proteomes" id="UP000830729">
    <property type="component" value="Plasmid unnamed4"/>
</dbReference>
<dbReference type="Pfam" id="PF20068">
    <property type="entry name" value="Amphi-Trp"/>
    <property type="match status" value="1"/>
</dbReference>
<accession>A0A8U0I1B5</accession>
<keyword evidence="3" id="KW-1185">Reference proteome</keyword>
<dbReference type="AlphaFoldDB" id="A0A8U0I1B5"/>
<dbReference type="EMBL" id="CP096663">
    <property type="protein sequence ID" value="UPV77155.1"/>
    <property type="molecule type" value="Genomic_DNA"/>
</dbReference>
<dbReference type="InterPro" id="IPR027598">
    <property type="entry name" value="Amphi-Trp_dom"/>
</dbReference>
<protein>
    <recommendedName>
        <fullName evidence="1">Amphi-Trp domain-containing protein</fullName>
    </recommendedName>
</protein>
<evidence type="ECO:0000313" key="2">
    <source>
        <dbReference type="EMBL" id="UPV77155.1"/>
    </source>
</evidence>
<geneLocation type="plasmid" evidence="2 3">
    <name>unnamed4</name>
</geneLocation>
<proteinExistence type="predicted"/>